<proteinExistence type="predicted"/>
<protein>
    <submittedName>
        <fullName evidence="2">Uncharacterized protein</fullName>
    </submittedName>
</protein>
<evidence type="ECO:0000256" key="1">
    <source>
        <dbReference type="SAM" id="MobiDB-lite"/>
    </source>
</evidence>
<evidence type="ECO:0000313" key="2">
    <source>
        <dbReference type="EMBL" id="KIW52857.1"/>
    </source>
</evidence>
<feature type="compositionally biased region" description="Polar residues" evidence="1">
    <location>
        <begin position="75"/>
        <end position="114"/>
    </location>
</feature>
<dbReference type="GeneID" id="25330378"/>
<dbReference type="EMBL" id="KN847321">
    <property type="protein sequence ID" value="KIW52857.1"/>
    <property type="molecule type" value="Genomic_DNA"/>
</dbReference>
<dbReference type="HOGENOM" id="CLU_043829_0_0_1"/>
<organism evidence="2 3">
    <name type="scientific">Exophiala xenobiotica</name>
    <dbReference type="NCBI Taxonomy" id="348802"/>
    <lineage>
        <taxon>Eukaryota</taxon>
        <taxon>Fungi</taxon>
        <taxon>Dikarya</taxon>
        <taxon>Ascomycota</taxon>
        <taxon>Pezizomycotina</taxon>
        <taxon>Eurotiomycetes</taxon>
        <taxon>Chaetothyriomycetidae</taxon>
        <taxon>Chaetothyriales</taxon>
        <taxon>Herpotrichiellaceae</taxon>
        <taxon>Exophiala</taxon>
    </lineage>
</organism>
<dbReference type="Proteomes" id="UP000054342">
    <property type="component" value="Unassembled WGS sequence"/>
</dbReference>
<name>A0A0D2CS50_9EURO</name>
<reference evidence="2 3" key="1">
    <citation type="submission" date="2015-01" db="EMBL/GenBank/DDBJ databases">
        <title>The Genome Sequence of Exophiala xenobiotica CBS118157.</title>
        <authorList>
            <consortium name="The Broad Institute Genomics Platform"/>
            <person name="Cuomo C."/>
            <person name="de Hoog S."/>
            <person name="Gorbushina A."/>
            <person name="Stielow B."/>
            <person name="Teixiera M."/>
            <person name="Abouelleil A."/>
            <person name="Chapman S.B."/>
            <person name="Priest M."/>
            <person name="Young S.K."/>
            <person name="Wortman J."/>
            <person name="Nusbaum C."/>
            <person name="Birren B."/>
        </authorList>
    </citation>
    <scope>NUCLEOTIDE SEQUENCE [LARGE SCALE GENOMIC DNA]</scope>
    <source>
        <strain evidence="2 3">CBS 118157</strain>
    </source>
</reference>
<sequence length="347" mass="38171">MASLVDRLFPLEELEALGNKWPESANKRRKLDDGVGQSQPRPVVLPRRQNSEGTAFLDPSRPQPSSSSWRRHSSTYGSVATHSTATKRSMSNSLPRDTTTWTSSVNSNGTAATTNSWFPTFIEPALLKVYLQNLHPKDRPRYSLPGSLRRDMPPPESKRTMASHHDNEDSASSPGSLITDASSPHSLGERCATPPTGIFETLRAGPFSHLIDGLRLTEHERGFMHDMLNPAPQLASMSMPDSTTKRKATEIEADVAPEDYYHVDNSLLQKIFPQSGAEMQPLSGYEYAETTNADRDNDVHSSCLSPAAEEEDYETPAGIIMPTHAPLSVDDFFDLDEAAEAPSPLVI</sequence>
<accession>A0A0D2CS50</accession>
<dbReference type="RefSeq" id="XP_013313441.1">
    <property type="nucleotide sequence ID" value="XM_013457987.1"/>
</dbReference>
<feature type="compositionally biased region" description="Low complexity" evidence="1">
    <location>
        <begin position="59"/>
        <end position="68"/>
    </location>
</feature>
<feature type="compositionally biased region" description="Basic and acidic residues" evidence="1">
    <location>
        <begin position="148"/>
        <end position="168"/>
    </location>
</feature>
<dbReference type="OrthoDB" id="4160813at2759"/>
<dbReference type="AlphaFoldDB" id="A0A0D2CS50"/>
<feature type="region of interest" description="Disordered" evidence="1">
    <location>
        <begin position="137"/>
        <end position="194"/>
    </location>
</feature>
<gene>
    <name evidence="2" type="ORF">PV05_08470</name>
</gene>
<feature type="region of interest" description="Disordered" evidence="1">
    <location>
        <begin position="20"/>
        <end position="114"/>
    </location>
</feature>
<feature type="compositionally biased region" description="Polar residues" evidence="1">
    <location>
        <begin position="170"/>
        <end position="185"/>
    </location>
</feature>
<keyword evidence="3" id="KW-1185">Reference proteome</keyword>
<evidence type="ECO:0000313" key="3">
    <source>
        <dbReference type="Proteomes" id="UP000054342"/>
    </source>
</evidence>